<evidence type="ECO:0000313" key="6">
    <source>
        <dbReference type="Proteomes" id="UP000177040"/>
    </source>
</evidence>
<dbReference type="GO" id="GO:0006565">
    <property type="term" value="P:L-serine catabolic process"/>
    <property type="evidence" value="ECO:0007669"/>
    <property type="project" value="TreeGrafter"/>
</dbReference>
<keyword evidence="3" id="KW-0456">Lyase</keyword>
<organism evidence="5 6">
    <name type="scientific">Candidatus Magasanikbacteria bacterium RIFCSPLOWO2_01_FULL_40_15</name>
    <dbReference type="NCBI Taxonomy" id="1798686"/>
    <lineage>
        <taxon>Bacteria</taxon>
        <taxon>Candidatus Magasanikiibacteriota</taxon>
    </lineage>
</organism>
<proteinExistence type="predicted"/>
<keyword evidence="2" id="KW-0663">Pyridoxal phosphate</keyword>
<accession>A0A1F6N103</accession>
<dbReference type="InterPro" id="IPR036052">
    <property type="entry name" value="TrpB-like_PALP_sf"/>
</dbReference>
<evidence type="ECO:0000256" key="2">
    <source>
        <dbReference type="ARBA" id="ARBA00022898"/>
    </source>
</evidence>
<dbReference type="Gene3D" id="3.40.50.1100">
    <property type="match status" value="2"/>
</dbReference>
<dbReference type="AlphaFoldDB" id="A0A1F6N103"/>
<evidence type="ECO:0000256" key="3">
    <source>
        <dbReference type="ARBA" id="ARBA00023239"/>
    </source>
</evidence>
<sequence length="316" mass="34203">MKTPQENIPALAESLGLKELWFKREDLHHFGSHKGRSIPVMMDHYIHKEGKLNFVISSSGNAALSATLYTRDHNKNNPDKKIKLQIFVGTRVNNAKLARLQSLTNESISITQTAKPKQAAFAMEKNGSTHSASSVQAGSPQAGFIFLRQSTDNLALLGYYELAKELDHIPNLKAIFIPTSSGTTAQALAESFQNLTQKPEIHIVQTTAVHPIADSFQNPLCPTFAETNNAPNTSTASAIVDRVAHRKFAVVDAVLKSGGTGWIVNDDEILIAIDLVKKISGIEISPNSALSVAGLTLAIQNGKKWDGVVVCLITGM</sequence>
<dbReference type="InterPro" id="IPR001926">
    <property type="entry name" value="TrpB-like_PALP"/>
</dbReference>
<comment type="caution">
    <text evidence="5">The sequence shown here is derived from an EMBL/GenBank/DDBJ whole genome shotgun (WGS) entry which is preliminary data.</text>
</comment>
<feature type="domain" description="Tryptophan synthase beta chain-like PALP" evidence="4">
    <location>
        <begin position="2"/>
        <end position="315"/>
    </location>
</feature>
<gene>
    <name evidence="5" type="ORF">A2983_01410</name>
</gene>
<dbReference type="EMBL" id="MFQH01000024">
    <property type="protein sequence ID" value="OGH77343.1"/>
    <property type="molecule type" value="Genomic_DNA"/>
</dbReference>
<protein>
    <recommendedName>
        <fullName evidence="4">Tryptophan synthase beta chain-like PALP domain-containing protein</fullName>
    </recommendedName>
</protein>
<dbReference type="SUPFAM" id="SSF53686">
    <property type="entry name" value="Tryptophan synthase beta subunit-like PLP-dependent enzymes"/>
    <property type="match status" value="1"/>
</dbReference>
<dbReference type="InterPro" id="IPR050147">
    <property type="entry name" value="Ser/Thr_Dehydratase"/>
</dbReference>
<dbReference type="Pfam" id="PF00291">
    <property type="entry name" value="PALP"/>
    <property type="match status" value="1"/>
</dbReference>
<dbReference type="PANTHER" id="PTHR48078">
    <property type="entry name" value="THREONINE DEHYDRATASE, MITOCHONDRIAL-RELATED"/>
    <property type="match status" value="1"/>
</dbReference>
<dbReference type="GO" id="GO:0009097">
    <property type="term" value="P:isoleucine biosynthetic process"/>
    <property type="evidence" value="ECO:0007669"/>
    <property type="project" value="TreeGrafter"/>
</dbReference>
<name>A0A1F6N103_9BACT</name>
<reference evidence="5 6" key="1">
    <citation type="journal article" date="2016" name="Nat. Commun.">
        <title>Thousands of microbial genomes shed light on interconnected biogeochemical processes in an aquifer system.</title>
        <authorList>
            <person name="Anantharaman K."/>
            <person name="Brown C.T."/>
            <person name="Hug L.A."/>
            <person name="Sharon I."/>
            <person name="Castelle C.J."/>
            <person name="Probst A.J."/>
            <person name="Thomas B.C."/>
            <person name="Singh A."/>
            <person name="Wilkins M.J."/>
            <person name="Karaoz U."/>
            <person name="Brodie E.L."/>
            <person name="Williams K.H."/>
            <person name="Hubbard S.S."/>
            <person name="Banfield J.F."/>
        </authorList>
    </citation>
    <scope>NUCLEOTIDE SEQUENCE [LARGE SCALE GENOMIC DNA]</scope>
</reference>
<comment type="cofactor">
    <cofactor evidence="1">
        <name>pyridoxal 5'-phosphate</name>
        <dbReference type="ChEBI" id="CHEBI:597326"/>
    </cofactor>
</comment>
<evidence type="ECO:0000256" key="1">
    <source>
        <dbReference type="ARBA" id="ARBA00001933"/>
    </source>
</evidence>
<dbReference type="GO" id="GO:0003941">
    <property type="term" value="F:L-serine ammonia-lyase activity"/>
    <property type="evidence" value="ECO:0007669"/>
    <property type="project" value="TreeGrafter"/>
</dbReference>
<evidence type="ECO:0000313" key="5">
    <source>
        <dbReference type="EMBL" id="OGH77343.1"/>
    </source>
</evidence>
<dbReference type="Proteomes" id="UP000177040">
    <property type="component" value="Unassembled WGS sequence"/>
</dbReference>
<evidence type="ECO:0000259" key="4">
    <source>
        <dbReference type="Pfam" id="PF00291"/>
    </source>
</evidence>